<dbReference type="EMBL" id="JBGNUJ010000003">
    <property type="protein sequence ID" value="KAL3962870.1"/>
    <property type="molecule type" value="Genomic_DNA"/>
</dbReference>
<evidence type="ECO:0000313" key="2">
    <source>
        <dbReference type="Proteomes" id="UP001638806"/>
    </source>
</evidence>
<protein>
    <submittedName>
        <fullName evidence="1">Uncharacterized protein</fullName>
    </submittedName>
</protein>
<organism evidence="1 2">
    <name type="scientific">Purpureocillium lilacinum</name>
    <name type="common">Paecilomyces lilacinus</name>
    <dbReference type="NCBI Taxonomy" id="33203"/>
    <lineage>
        <taxon>Eukaryota</taxon>
        <taxon>Fungi</taxon>
        <taxon>Dikarya</taxon>
        <taxon>Ascomycota</taxon>
        <taxon>Pezizomycotina</taxon>
        <taxon>Sordariomycetes</taxon>
        <taxon>Hypocreomycetidae</taxon>
        <taxon>Hypocreales</taxon>
        <taxon>Ophiocordycipitaceae</taxon>
        <taxon>Purpureocillium</taxon>
    </lineage>
</organism>
<keyword evidence="2" id="KW-1185">Reference proteome</keyword>
<sequence>MDPGKDPNAASWYGQRIAQQGLDPASQAVPIDDGDGSRGCDVMGSSGVGSSGPRGDELAEAWPAPVDAQLSRRQDTRREADDEAGEWERVWAAANDRSLVYAAQPCLDQLPNEILLQVFGFLDVNDLLAASRTNHLLRTVSLTPILHYCRLRRARHLLPPLLWSPSRPSLADLIAQSIFLTHTSVVSRRLARSLVSIRLSRRLAARPSPETLVERAVIPRECVPGMTPVLVSPAIAARRRDVERERVKDGLRRWIAAKWRGEVLEREGGRPPHGREPWRRQGLAPDAILGEGRPWRRQDRRVGVTHMYERMGPIWALLALGWTWLGNVYDGNDCLIWRRPCSMLSTSSSLRAKVRSP</sequence>
<comment type="caution">
    <text evidence="1">The sequence shown here is derived from an EMBL/GenBank/DDBJ whole genome shotgun (WGS) entry which is preliminary data.</text>
</comment>
<name>A0ACC4E5C6_PURLI</name>
<evidence type="ECO:0000313" key="1">
    <source>
        <dbReference type="EMBL" id="KAL3962870.1"/>
    </source>
</evidence>
<accession>A0ACC4E5C6</accession>
<gene>
    <name evidence="1" type="ORF">ACCO45_004393</name>
</gene>
<proteinExistence type="predicted"/>
<dbReference type="Proteomes" id="UP001638806">
    <property type="component" value="Unassembled WGS sequence"/>
</dbReference>
<reference evidence="1" key="1">
    <citation type="submission" date="2024-12" db="EMBL/GenBank/DDBJ databases">
        <title>Comparative genomics and development of molecular markers within Purpureocillium lilacinum and among Purpureocillium species.</title>
        <authorList>
            <person name="Yeh Z.-Y."/>
            <person name="Ni N.-T."/>
            <person name="Lo P.-H."/>
            <person name="Mushyakhwo K."/>
            <person name="Lin C.-F."/>
            <person name="Nai Y.-S."/>
        </authorList>
    </citation>
    <scope>NUCLEOTIDE SEQUENCE</scope>
    <source>
        <strain evidence="1">NCHU-NPUST-175</strain>
    </source>
</reference>